<keyword evidence="2" id="KW-0067">ATP-binding</keyword>
<sequence length="185" mass="20341">MRRECAQLARQLEAAFAVIYLPCNLEDTSARNALRSEAERVPQEVLNRMAARLEPPDPSKHAWERSTVTLPIEELPSPSNVWTGVWEAILRAWGPPLPRAVPTEPRGPATAASATAAHEADLRSRRAIAAAVAFVTTREGKAAAAGRLNAARRKLLARLQKDEEWRDSAAELADFEQLCKDVATE</sequence>
<dbReference type="PANTHER" id="PTHR20873:SF0">
    <property type="entry name" value="L-SERYL-TRNA(SEC) KINASE"/>
    <property type="match status" value="1"/>
</dbReference>
<evidence type="ECO:0000313" key="4">
    <source>
        <dbReference type="Proteomes" id="UP000007264"/>
    </source>
</evidence>
<dbReference type="EMBL" id="AGSI01000007">
    <property type="protein sequence ID" value="EIE23414.1"/>
    <property type="molecule type" value="Genomic_DNA"/>
</dbReference>
<dbReference type="InterPro" id="IPR013641">
    <property type="entry name" value="KTI12/PSTK"/>
</dbReference>
<dbReference type="PANTHER" id="PTHR20873">
    <property type="entry name" value="L-SERYL-TRNA(SEC) KINASE"/>
    <property type="match status" value="1"/>
</dbReference>
<dbReference type="AlphaFoldDB" id="I0YYE5"/>
<proteinExistence type="predicted"/>
<dbReference type="GeneID" id="17041406"/>
<dbReference type="KEGG" id="csl:COCSUDRAFT_62949"/>
<evidence type="ECO:0000256" key="2">
    <source>
        <dbReference type="ARBA" id="ARBA00022840"/>
    </source>
</evidence>
<dbReference type="STRING" id="574566.I0YYE5"/>
<organism evidence="3 4">
    <name type="scientific">Coccomyxa subellipsoidea (strain C-169)</name>
    <name type="common">Green microalga</name>
    <dbReference type="NCBI Taxonomy" id="574566"/>
    <lineage>
        <taxon>Eukaryota</taxon>
        <taxon>Viridiplantae</taxon>
        <taxon>Chlorophyta</taxon>
        <taxon>core chlorophytes</taxon>
        <taxon>Trebouxiophyceae</taxon>
        <taxon>Trebouxiophyceae incertae sedis</taxon>
        <taxon>Coccomyxaceae</taxon>
        <taxon>Coccomyxa</taxon>
        <taxon>Coccomyxa subellipsoidea</taxon>
    </lineage>
</organism>
<comment type="caution">
    <text evidence="3">The sequence shown here is derived from an EMBL/GenBank/DDBJ whole genome shotgun (WGS) entry which is preliminary data.</text>
</comment>
<accession>I0YYE5</accession>
<dbReference type="RefSeq" id="XP_005647958.1">
    <property type="nucleotide sequence ID" value="XM_005647901.1"/>
</dbReference>
<dbReference type="GO" id="GO:0000049">
    <property type="term" value="F:tRNA binding"/>
    <property type="evidence" value="ECO:0007669"/>
    <property type="project" value="TreeGrafter"/>
</dbReference>
<evidence type="ECO:0000256" key="1">
    <source>
        <dbReference type="ARBA" id="ARBA00022741"/>
    </source>
</evidence>
<dbReference type="eggNOG" id="KOG4622">
    <property type="taxonomic scope" value="Eukaryota"/>
</dbReference>
<dbReference type="InterPro" id="IPR052648">
    <property type="entry name" value="Ser-tRNA(Sec)_kinase"/>
</dbReference>
<dbReference type="Pfam" id="PF08433">
    <property type="entry name" value="KTI12"/>
    <property type="match status" value="1"/>
</dbReference>
<keyword evidence="4" id="KW-1185">Reference proteome</keyword>
<keyword evidence="1" id="KW-0547">Nucleotide-binding</keyword>
<dbReference type="InterPro" id="IPR027417">
    <property type="entry name" value="P-loop_NTPase"/>
</dbReference>
<dbReference type="GO" id="GO:0016301">
    <property type="term" value="F:kinase activity"/>
    <property type="evidence" value="ECO:0007669"/>
    <property type="project" value="TreeGrafter"/>
</dbReference>
<evidence type="ECO:0000313" key="3">
    <source>
        <dbReference type="EMBL" id="EIE23414.1"/>
    </source>
</evidence>
<protein>
    <submittedName>
        <fullName evidence="3">Uncharacterized protein</fullName>
    </submittedName>
</protein>
<dbReference type="Proteomes" id="UP000007264">
    <property type="component" value="Unassembled WGS sequence"/>
</dbReference>
<name>I0YYE5_COCSC</name>
<gene>
    <name evidence="3" type="ORF">COCSUDRAFT_62949</name>
</gene>
<dbReference type="OrthoDB" id="9972657at2759"/>
<dbReference type="GO" id="GO:0005524">
    <property type="term" value="F:ATP binding"/>
    <property type="evidence" value="ECO:0007669"/>
    <property type="project" value="UniProtKB-KW"/>
</dbReference>
<reference evidence="3 4" key="1">
    <citation type="journal article" date="2012" name="Genome Biol.">
        <title>The genome of the polar eukaryotic microalga coccomyxa subellipsoidea reveals traits of cold adaptation.</title>
        <authorList>
            <person name="Blanc G."/>
            <person name="Agarkova I."/>
            <person name="Grimwood J."/>
            <person name="Kuo A."/>
            <person name="Brueggeman A."/>
            <person name="Dunigan D."/>
            <person name="Gurnon J."/>
            <person name="Ladunga I."/>
            <person name="Lindquist E."/>
            <person name="Lucas S."/>
            <person name="Pangilinan J."/>
            <person name="Proschold T."/>
            <person name="Salamov A."/>
            <person name="Schmutz J."/>
            <person name="Weeks D."/>
            <person name="Yamada T."/>
            <person name="Claverie J.M."/>
            <person name="Grigoriev I."/>
            <person name="Van Etten J."/>
            <person name="Lomsadze A."/>
            <person name="Borodovsky M."/>
        </authorList>
    </citation>
    <scope>NUCLEOTIDE SEQUENCE [LARGE SCALE GENOMIC DNA]</scope>
    <source>
        <strain evidence="3 4">C-169</strain>
    </source>
</reference>
<dbReference type="Gene3D" id="3.40.50.300">
    <property type="entry name" value="P-loop containing nucleotide triphosphate hydrolases"/>
    <property type="match status" value="1"/>
</dbReference>